<evidence type="ECO:0000313" key="3">
    <source>
        <dbReference type="Proteomes" id="UP000724874"/>
    </source>
</evidence>
<keyword evidence="1" id="KW-1133">Transmembrane helix</keyword>
<reference evidence="2" key="1">
    <citation type="submission" date="2020-11" db="EMBL/GenBank/DDBJ databases">
        <authorList>
            <consortium name="DOE Joint Genome Institute"/>
            <person name="Ahrendt S."/>
            <person name="Riley R."/>
            <person name="Andreopoulos W."/>
            <person name="LaButti K."/>
            <person name="Pangilinan J."/>
            <person name="Ruiz-duenas F.J."/>
            <person name="Barrasa J.M."/>
            <person name="Sanchez-Garcia M."/>
            <person name="Camarero S."/>
            <person name="Miyauchi S."/>
            <person name="Serrano A."/>
            <person name="Linde D."/>
            <person name="Babiker R."/>
            <person name="Drula E."/>
            <person name="Ayuso-Fernandez I."/>
            <person name="Pacheco R."/>
            <person name="Padilla G."/>
            <person name="Ferreira P."/>
            <person name="Barriuso J."/>
            <person name="Kellner H."/>
            <person name="Castanera R."/>
            <person name="Alfaro M."/>
            <person name="Ramirez L."/>
            <person name="Pisabarro A.G."/>
            <person name="Kuo A."/>
            <person name="Tritt A."/>
            <person name="Lipzen A."/>
            <person name="He G."/>
            <person name="Yan M."/>
            <person name="Ng V."/>
            <person name="Cullen D."/>
            <person name="Martin F."/>
            <person name="Rosso M.-N."/>
            <person name="Henrissat B."/>
            <person name="Hibbett D."/>
            <person name="Martinez A.T."/>
            <person name="Grigoriev I.V."/>
        </authorList>
    </citation>
    <scope>NUCLEOTIDE SEQUENCE</scope>
    <source>
        <strain evidence="2">AH 44721</strain>
    </source>
</reference>
<evidence type="ECO:0000313" key="2">
    <source>
        <dbReference type="EMBL" id="KAF8908165.1"/>
    </source>
</evidence>
<proteinExistence type="predicted"/>
<name>A0A9P5TR95_GYMJU</name>
<dbReference type="AlphaFoldDB" id="A0A9P5TR95"/>
<gene>
    <name evidence="2" type="ORF">CPB84DRAFT_207899</name>
</gene>
<keyword evidence="1" id="KW-0812">Transmembrane</keyword>
<accession>A0A9P5TR95</accession>
<comment type="caution">
    <text evidence="2">The sequence shown here is derived from an EMBL/GenBank/DDBJ whole genome shotgun (WGS) entry which is preliminary data.</text>
</comment>
<keyword evidence="3" id="KW-1185">Reference proteome</keyword>
<keyword evidence="1" id="KW-0472">Membrane</keyword>
<dbReference type="Proteomes" id="UP000724874">
    <property type="component" value="Unassembled WGS sequence"/>
</dbReference>
<protein>
    <submittedName>
        <fullName evidence="2">Uncharacterized protein</fullName>
    </submittedName>
</protein>
<organism evidence="2 3">
    <name type="scientific">Gymnopilus junonius</name>
    <name type="common">Spectacular rustgill mushroom</name>
    <name type="synonym">Gymnopilus spectabilis subsp. junonius</name>
    <dbReference type="NCBI Taxonomy" id="109634"/>
    <lineage>
        <taxon>Eukaryota</taxon>
        <taxon>Fungi</taxon>
        <taxon>Dikarya</taxon>
        <taxon>Basidiomycota</taxon>
        <taxon>Agaricomycotina</taxon>
        <taxon>Agaricomycetes</taxon>
        <taxon>Agaricomycetidae</taxon>
        <taxon>Agaricales</taxon>
        <taxon>Agaricineae</taxon>
        <taxon>Hymenogastraceae</taxon>
        <taxon>Gymnopilus</taxon>
    </lineage>
</organism>
<feature type="transmembrane region" description="Helical" evidence="1">
    <location>
        <begin position="45"/>
        <end position="69"/>
    </location>
</feature>
<dbReference type="OrthoDB" id="3039972at2759"/>
<evidence type="ECO:0000256" key="1">
    <source>
        <dbReference type="SAM" id="Phobius"/>
    </source>
</evidence>
<dbReference type="EMBL" id="JADNYJ010000012">
    <property type="protein sequence ID" value="KAF8908165.1"/>
    <property type="molecule type" value="Genomic_DNA"/>
</dbReference>
<sequence length="85" mass="9602">MASLLRLMNPLKTNNRAIAGQVNIIIPDKDDDGNVPTDYYTLNKYSAAVLFEVFLYGIYSTLFAICIRVQLRNKRSTQKILMACA</sequence>